<keyword evidence="2" id="KW-1185">Reference proteome</keyword>
<evidence type="ECO:0000313" key="1">
    <source>
        <dbReference type="EMBL" id="RDX54534.1"/>
    </source>
</evidence>
<reference evidence="1 2" key="1">
    <citation type="journal article" date="2018" name="Biotechnol. Biofuels">
        <title>Integrative visual omics of the white-rot fungus Polyporus brumalis exposes the biotechnological potential of its oxidative enzymes for delignifying raw plant biomass.</title>
        <authorList>
            <person name="Miyauchi S."/>
            <person name="Rancon A."/>
            <person name="Drula E."/>
            <person name="Hage H."/>
            <person name="Chaduli D."/>
            <person name="Favel A."/>
            <person name="Grisel S."/>
            <person name="Henrissat B."/>
            <person name="Herpoel-Gimbert I."/>
            <person name="Ruiz-Duenas F.J."/>
            <person name="Chevret D."/>
            <person name="Hainaut M."/>
            <person name="Lin J."/>
            <person name="Wang M."/>
            <person name="Pangilinan J."/>
            <person name="Lipzen A."/>
            <person name="Lesage-Meessen L."/>
            <person name="Navarro D."/>
            <person name="Riley R."/>
            <person name="Grigoriev I.V."/>
            <person name="Zhou S."/>
            <person name="Raouche S."/>
            <person name="Rosso M.N."/>
        </authorList>
    </citation>
    <scope>NUCLEOTIDE SEQUENCE [LARGE SCALE GENOMIC DNA]</scope>
    <source>
        <strain evidence="1 2">BRFM 1820</strain>
    </source>
</reference>
<protein>
    <submittedName>
        <fullName evidence="1">Uncharacterized protein</fullName>
    </submittedName>
</protein>
<proteinExistence type="predicted"/>
<sequence length="130" mass="14271">MLQVGHITKSLPRLILCILGSSVCCVSFDTSFGRIRLLTASRSGGQSPRSFVQASPAVTSPFMNILMMFAVDMRAYPVASIQWPYSDAPQRLQPLSEGSPCCVQHSLLRYAQRASCIASDITLRSLCPFR</sequence>
<organism evidence="1 2">
    <name type="scientific">Lentinus brumalis</name>
    <dbReference type="NCBI Taxonomy" id="2498619"/>
    <lineage>
        <taxon>Eukaryota</taxon>
        <taxon>Fungi</taxon>
        <taxon>Dikarya</taxon>
        <taxon>Basidiomycota</taxon>
        <taxon>Agaricomycotina</taxon>
        <taxon>Agaricomycetes</taxon>
        <taxon>Polyporales</taxon>
        <taxon>Polyporaceae</taxon>
        <taxon>Lentinus</taxon>
    </lineage>
</organism>
<accession>A0A371DPV5</accession>
<evidence type="ECO:0000313" key="2">
    <source>
        <dbReference type="Proteomes" id="UP000256964"/>
    </source>
</evidence>
<dbReference type="EMBL" id="KZ857384">
    <property type="protein sequence ID" value="RDX54534.1"/>
    <property type="molecule type" value="Genomic_DNA"/>
</dbReference>
<gene>
    <name evidence="1" type="ORF">OH76DRAFT_974138</name>
</gene>
<dbReference type="Proteomes" id="UP000256964">
    <property type="component" value="Unassembled WGS sequence"/>
</dbReference>
<name>A0A371DPV5_9APHY</name>
<dbReference type="AlphaFoldDB" id="A0A371DPV5"/>